<dbReference type="InterPro" id="IPR023210">
    <property type="entry name" value="NADP_OxRdtase_dom"/>
</dbReference>
<keyword evidence="4" id="KW-1185">Reference proteome</keyword>
<dbReference type="PANTHER" id="PTHR43364">
    <property type="entry name" value="NADH-SPECIFIC METHYLGLYOXAL REDUCTASE-RELATED"/>
    <property type="match status" value="1"/>
</dbReference>
<name>A0ABW3A6Z3_9ACTN</name>
<dbReference type="Proteomes" id="UP001597053">
    <property type="component" value="Unassembled WGS sequence"/>
</dbReference>
<dbReference type="InterPro" id="IPR050523">
    <property type="entry name" value="AKR_Detox_Biosynth"/>
</dbReference>
<accession>A0ABW3A6Z3</accession>
<comment type="caution">
    <text evidence="3">The sequence shown here is derived from an EMBL/GenBank/DDBJ whole genome shotgun (WGS) entry which is preliminary data.</text>
</comment>
<organism evidence="3 4">
    <name type="scientific">Micromonospora azadirachtae</name>
    <dbReference type="NCBI Taxonomy" id="1970735"/>
    <lineage>
        <taxon>Bacteria</taxon>
        <taxon>Bacillati</taxon>
        <taxon>Actinomycetota</taxon>
        <taxon>Actinomycetes</taxon>
        <taxon>Micromonosporales</taxon>
        <taxon>Micromonosporaceae</taxon>
        <taxon>Micromonospora</taxon>
    </lineage>
</organism>
<proteinExistence type="predicted"/>
<protein>
    <submittedName>
        <fullName evidence="3">Aldo/keto reductase</fullName>
    </submittedName>
</protein>
<evidence type="ECO:0000256" key="1">
    <source>
        <dbReference type="ARBA" id="ARBA00023002"/>
    </source>
</evidence>
<evidence type="ECO:0000259" key="2">
    <source>
        <dbReference type="Pfam" id="PF00248"/>
    </source>
</evidence>
<dbReference type="Pfam" id="PF00248">
    <property type="entry name" value="Aldo_ket_red"/>
    <property type="match status" value="1"/>
</dbReference>
<reference evidence="4" key="1">
    <citation type="journal article" date="2019" name="Int. J. Syst. Evol. Microbiol.">
        <title>The Global Catalogue of Microorganisms (GCM) 10K type strain sequencing project: providing services to taxonomists for standard genome sequencing and annotation.</title>
        <authorList>
            <consortium name="The Broad Institute Genomics Platform"/>
            <consortium name="The Broad Institute Genome Sequencing Center for Infectious Disease"/>
            <person name="Wu L."/>
            <person name="Ma J."/>
        </authorList>
    </citation>
    <scope>NUCLEOTIDE SEQUENCE [LARGE SCALE GENOMIC DNA]</scope>
    <source>
        <strain evidence="4">JCM 32148</strain>
    </source>
</reference>
<evidence type="ECO:0000313" key="4">
    <source>
        <dbReference type="Proteomes" id="UP001597053"/>
    </source>
</evidence>
<gene>
    <name evidence="3" type="ORF">ACFQZ8_22255</name>
</gene>
<dbReference type="EMBL" id="JBHTHM010001476">
    <property type="protein sequence ID" value="MFD0786632.1"/>
    <property type="molecule type" value="Genomic_DNA"/>
</dbReference>
<feature type="domain" description="NADP-dependent oxidoreductase" evidence="2">
    <location>
        <begin position="16"/>
        <end position="319"/>
    </location>
</feature>
<sequence>MRYRLFGNTGVWVSQLSLGTMTFGEALAPLHSGLGALDQQGVDRMVDRALAVGINFIDTADSYGKGRSEELLGRALRRRRDDVILATKLHSTTRPGPNDAGWSRLHVTRALEASLRRLKTDHIDLYQLHNFNNLTSFEEVLWALDDAVQQGKVRYFGSAKLAAWQITKGLGASALHDLHRLISVQAHYSLVRLDVERDLGPMAQSEKLALTARSPLAGGFLTGRVNWDGPLKCPARRSGRVGFHPVEPEPGFKVVETLRTVATRHDASVPQIAIAWLLARPTVTSVVIDARTMDQLDDSIAASGVTLTEQDLAELDAVSALPTAYPNWIQE</sequence>
<feature type="non-terminal residue" evidence="3">
    <location>
        <position position="331"/>
    </location>
</feature>
<evidence type="ECO:0000313" key="3">
    <source>
        <dbReference type="EMBL" id="MFD0786632.1"/>
    </source>
</evidence>
<keyword evidence="1" id="KW-0560">Oxidoreductase</keyword>
<dbReference type="InterPro" id="IPR036812">
    <property type="entry name" value="NAD(P)_OxRdtase_dom_sf"/>
</dbReference>
<dbReference type="SUPFAM" id="SSF51430">
    <property type="entry name" value="NAD(P)-linked oxidoreductase"/>
    <property type="match status" value="1"/>
</dbReference>
<dbReference type="PANTHER" id="PTHR43364:SF4">
    <property type="entry name" value="NAD(P)-LINKED OXIDOREDUCTASE SUPERFAMILY PROTEIN"/>
    <property type="match status" value="1"/>
</dbReference>
<dbReference type="Gene3D" id="3.20.20.100">
    <property type="entry name" value="NADP-dependent oxidoreductase domain"/>
    <property type="match status" value="1"/>
</dbReference>